<protein>
    <submittedName>
        <fullName evidence="3">Poly-gamma-glutamate synthesis protein (Capsule biosynthesis protein)</fullName>
    </submittedName>
</protein>
<dbReference type="InterPro" id="IPR019079">
    <property type="entry name" value="Capsule_synth_CapA"/>
</dbReference>
<keyword evidence="4" id="KW-1185">Reference proteome</keyword>
<dbReference type="PANTHER" id="PTHR33393">
    <property type="entry name" value="POLYGLUTAMINE SYNTHESIS ACCESSORY PROTEIN RV0574C-RELATED"/>
    <property type="match status" value="1"/>
</dbReference>
<dbReference type="Gene3D" id="3.60.21.10">
    <property type="match status" value="1"/>
</dbReference>
<dbReference type="RefSeq" id="WP_084235114.1">
    <property type="nucleotide sequence ID" value="NZ_FWXW01000006.1"/>
</dbReference>
<evidence type="ECO:0000313" key="4">
    <source>
        <dbReference type="Proteomes" id="UP000192790"/>
    </source>
</evidence>
<evidence type="ECO:0000313" key="3">
    <source>
        <dbReference type="EMBL" id="SMC77190.1"/>
    </source>
</evidence>
<feature type="domain" description="Capsule synthesis protein CapA" evidence="2">
    <location>
        <begin position="64"/>
        <end position="329"/>
    </location>
</feature>
<dbReference type="Pfam" id="PF09587">
    <property type="entry name" value="PGA_cap"/>
    <property type="match status" value="1"/>
</dbReference>
<proteinExistence type="inferred from homology"/>
<dbReference type="InterPro" id="IPR052169">
    <property type="entry name" value="CW_Biosynth-Accessory"/>
</dbReference>
<dbReference type="STRING" id="1122930.SAMN02745168_2442"/>
<organism evidence="3 4">
    <name type="scientific">Papillibacter cinnamivorans DSM 12816</name>
    <dbReference type="NCBI Taxonomy" id="1122930"/>
    <lineage>
        <taxon>Bacteria</taxon>
        <taxon>Bacillati</taxon>
        <taxon>Bacillota</taxon>
        <taxon>Clostridia</taxon>
        <taxon>Eubacteriales</taxon>
        <taxon>Oscillospiraceae</taxon>
        <taxon>Papillibacter</taxon>
    </lineage>
</organism>
<dbReference type="PANTHER" id="PTHR33393:SF12">
    <property type="entry name" value="CAPSULE BIOSYNTHESIS PROTEIN CAPA"/>
    <property type="match status" value="1"/>
</dbReference>
<name>A0A1W2BW66_9FIRM</name>
<evidence type="ECO:0000256" key="1">
    <source>
        <dbReference type="ARBA" id="ARBA00005662"/>
    </source>
</evidence>
<dbReference type="AlphaFoldDB" id="A0A1W2BW66"/>
<dbReference type="InterPro" id="IPR029052">
    <property type="entry name" value="Metallo-depent_PP-like"/>
</dbReference>
<dbReference type="CDD" id="cd07381">
    <property type="entry name" value="MPP_CapA"/>
    <property type="match status" value="1"/>
</dbReference>
<dbReference type="SUPFAM" id="SSF56300">
    <property type="entry name" value="Metallo-dependent phosphatases"/>
    <property type="match status" value="1"/>
</dbReference>
<dbReference type="EMBL" id="FWXW01000006">
    <property type="protein sequence ID" value="SMC77190.1"/>
    <property type="molecule type" value="Genomic_DNA"/>
</dbReference>
<dbReference type="SMART" id="SM00854">
    <property type="entry name" value="PGA_cap"/>
    <property type="match status" value="1"/>
</dbReference>
<reference evidence="3 4" key="1">
    <citation type="submission" date="2017-04" db="EMBL/GenBank/DDBJ databases">
        <authorList>
            <person name="Afonso C.L."/>
            <person name="Miller P.J."/>
            <person name="Scott M.A."/>
            <person name="Spackman E."/>
            <person name="Goraichik I."/>
            <person name="Dimitrov K.M."/>
            <person name="Suarez D.L."/>
            <person name="Swayne D.E."/>
        </authorList>
    </citation>
    <scope>NUCLEOTIDE SEQUENCE [LARGE SCALE GENOMIC DNA]</scope>
    <source>
        <strain evidence="3 4">DSM 12816</strain>
    </source>
</reference>
<gene>
    <name evidence="3" type="ORF">SAMN02745168_2442</name>
</gene>
<dbReference type="OrthoDB" id="9810906at2"/>
<dbReference type="Proteomes" id="UP000192790">
    <property type="component" value="Unassembled WGS sequence"/>
</dbReference>
<accession>A0A1W2BW66</accession>
<sequence length="423" mass="45772">MNSKESGGGIRRLLSVFIVLAVILALVTGSRLLSFSPAPASVSGQPAETASPTPEPTPGTAVITLSVVGDIMCHGPQNRDAYDSSAGTYDYSPSLQYVKNILLSADLAVGNLETTFAGGPDYSGYPRFNTPEVLAENLKDIGIDLVSTANNHAMDRGYSGLVNTLSVLDQAGISHIGTYASLEDKENSGGIVVKEVGGISIAFLSFTYGTNGFEVPAGREYCINLLYKDYLTNLSQIDTEGIVSALDAAKALKTDLICVMVHWGTEYRLKQTQAQEELADLFFQNGADIILGGHPHVLEPMEERTFTTVDGETKTGFVCFSLGNFISSQNDEYTDTSVILNLEITKDLETGKTSVTDISYIPLLMLDREKSPRRYLLLDVYSAMKEYESGDTSVVTDAVYQKLRKALDDCHEILGSEWDSGSR</sequence>
<comment type="similarity">
    <text evidence="1">Belongs to the CapA family.</text>
</comment>
<evidence type="ECO:0000259" key="2">
    <source>
        <dbReference type="SMART" id="SM00854"/>
    </source>
</evidence>